<evidence type="ECO:0000256" key="1">
    <source>
        <dbReference type="SAM" id="MobiDB-lite"/>
    </source>
</evidence>
<feature type="compositionally biased region" description="Polar residues" evidence="1">
    <location>
        <begin position="265"/>
        <end position="275"/>
    </location>
</feature>
<dbReference type="WBParaSite" id="MBELARI_LOCUS13870">
    <property type="protein sequence ID" value="MBELARI_LOCUS13870"/>
    <property type="gene ID" value="MBELARI_LOCUS13870"/>
</dbReference>
<keyword evidence="2" id="KW-1185">Reference proteome</keyword>
<evidence type="ECO:0000313" key="2">
    <source>
        <dbReference type="Proteomes" id="UP000887575"/>
    </source>
</evidence>
<name>A0AAF3EIR3_9BILA</name>
<protein>
    <recommendedName>
        <fullName evidence="4">Receptor expression-enhancing protein</fullName>
    </recommendedName>
</protein>
<proteinExistence type="predicted"/>
<feature type="compositionally biased region" description="Basic and acidic residues" evidence="1">
    <location>
        <begin position="169"/>
        <end position="179"/>
    </location>
</feature>
<dbReference type="Pfam" id="PF03134">
    <property type="entry name" value="TB2_DP1_HVA22"/>
    <property type="match status" value="1"/>
</dbReference>
<accession>A0AAF3EIR3</accession>
<reference evidence="3" key="1">
    <citation type="submission" date="2024-02" db="UniProtKB">
        <authorList>
            <consortium name="WormBaseParasite"/>
        </authorList>
    </citation>
    <scope>IDENTIFICATION</scope>
</reference>
<evidence type="ECO:0000313" key="3">
    <source>
        <dbReference type="WBParaSite" id="MBELARI_LOCUS13870"/>
    </source>
</evidence>
<feature type="region of interest" description="Disordered" evidence="1">
    <location>
        <begin position="165"/>
        <end position="275"/>
    </location>
</feature>
<dbReference type="AlphaFoldDB" id="A0AAF3EIR3"/>
<organism evidence="2 3">
    <name type="scientific">Mesorhabditis belari</name>
    <dbReference type="NCBI Taxonomy" id="2138241"/>
    <lineage>
        <taxon>Eukaryota</taxon>
        <taxon>Metazoa</taxon>
        <taxon>Ecdysozoa</taxon>
        <taxon>Nematoda</taxon>
        <taxon>Chromadorea</taxon>
        <taxon>Rhabditida</taxon>
        <taxon>Rhabditina</taxon>
        <taxon>Rhabditomorpha</taxon>
        <taxon>Rhabditoidea</taxon>
        <taxon>Rhabditidae</taxon>
        <taxon>Mesorhabditinae</taxon>
        <taxon>Mesorhabditis</taxon>
    </lineage>
</organism>
<sequence length="275" mass="30706">MVFSFFCKVGSIIVGTLFPCFNTYKAAKRRDGPVQKFYTKYWTIFACVSSIEAIADLFYITSLVPGYELAFLLWTSTGGAHFVYDKNLILEAMTTALTSMAAKGSTSSVSTSIIGNPVAQLVSQVPTHMHRQVIRSLSVEGTFEQPQAVYSARVVEVEELDEDEDWEEYIPKEKHEETQRSFVSRRPQKAPETKTTPLRRSKRQQEKHRASITSKDSGDEDEANSSDQVFNLGSDELATDDEGASRAKIKSKRGGLGRRGRGRNATMTYRGNDST</sequence>
<dbReference type="InterPro" id="IPR004345">
    <property type="entry name" value="TB2_DP1_HVA22"/>
</dbReference>
<feature type="compositionally biased region" description="Basic residues" evidence="1">
    <location>
        <begin position="247"/>
        <end position="262"/>
    </location>
</feature>
<dbReference type="Proteomes" id="UP000887575">
    <property type="component" value="Unassembled WGS sequence"/>
</dbReference>
<evidence type="ECO:0008006" key="4">
    <source>
        <dbReference type="Google" id="ProtNLM"/>
    </source>
</evidence>